<organism evidence="1 2">
    <name type="scientific">Neocallimastix californiae</name>
    <dbReference type="NCBI Taxonomy" id="1754190"/>
    <lineage>
        <taxon>Eukaryota</taxon>
        <taxon>Fungi</taxon>
        <taxon>Fungi incertae sedis</taxon>
        <taxon>Chytridiomycota</taxon>
        <taxon>Chytridiomycota incertae sedis</taxon>
        <taxon>Neocallimastigomycetes</taxon>
        <taxon>Neocallimastigales</taxon>
        <taxon>Neocallimastigaceae</taxon>
        <taxon>Neocallimastix</taxon>
    </lineage>
</organism>
<gene>
    <name evidence="1" type="ORF">LY90DRAFT_502753</name>
</gene>
<proteinExistence type="predicted"/>
<reference evidence="1 2" key="1">
    <citation type="submission" date="2016-08" db="EMBL/GenBank/DDBJ databases">
        <title>A Parts List for Fungal Cellulosomes Revealed by Comparative Genomics.</title>
        <authorList>
            <consortium name="DOE Joint Genome Institute"/>
            <person name="Haitjema C.H."/>
            <person name="Gilmore S.P."/>
            <person name="Henske J.K."/>
            <person name="Solomon K.V."/>
            <person name="De Groot R."/>
            <person name="Kuo A."/>
            <person name="Mondo S.J."/>
            <person name="Salamov A.A."/>
            <person name="Labutti K."/>
            <person name="Zhao Z."/>
            <person name="Chiniquy J."/>
            <person name="Barry K."/>
            <person name="Brewer H.M."/>
            <person name="Purvine S.O."/>
            <person name="Wright A.T."/>
            <person name="Boxma B."/>
            <person name="Van Alen T."/>
            <person name="Hackstein J.H."/>
            <person name="Baker S.E."/>
            <person name="Grigoriev I.V."/>
            <person name="O'Malley M.A."/>
        </authorList>
    </citation>
    <scope>NUCLEOTIDE SEQUENCE [LARGE SCALE GENOMIC DNA]</scope>
    <source>
        <strain evidence="1 2">G1</strain>
    </source>
</reference>
<protein>
    <submittedName>
        <fullName evidence="1">Uncharacterized protein</fullName>
    </submittedName>
</protein>
<keyword evidence="2" id="KW-1185">Reference proteome</keyword>
<dbReference type="EMBL" id="MCOG01000030">
    <property type="protein sequence ID" value="ORY74240.1"/>
    <property type="molecule type" value="Genomic_DNA"/>
</dbReference>
<evidence type="ECO:0000313" key="1">
    <source>
        <dbReference type="EMBL" id="ORY74240.1"/>
    </source>
</evidence>
<sequence>MKNGYYNNEYFSENEELFIFYCDGQTCSLINDAYKTKCTETNDVGLIYKKEGFYISNGYLYKCIKENNELNCSYINNEALILLNENLYQCMKYKILYKQSYNGFESKNKYYKEKMTLGIRDDHILSNNSTNSNIKNTTENSIETELLDNKLYNMDSDSTFDNYKLNSSTIICKSYDKCEDISYISKGRLKPLYSCNNNNNTKVNVWNSTLCPNGAFINTKCTSLYDISSAKKSIISLKNIISIKLNNEL</sequence>
<dbReference type="Proteomes" id="UP000193920">
    <property type="component" value="Unassembled WGS sequence"/>
</dbReference>
<evidence type="ECO:0000313" key="2">
    <source>
        <dbReference type="Proteomes" id="UP000193920"/>
    </source>
</evidence>
<accession>A0A1Y2ERM8</accession>
<comment type="caution">
    <text evidence="1">The sequence shown here is derived from an EMBL/GenBank/DDBJ whole genome shotgun (WGS) entry which is preliminary data.</text>
</comment>
<name>A0A1Y2ERM8_9FUNG</name>
<dbReference type="AlphaFoldDB" id="A0A1Y2ERM8"/>